<evidence type="ECO:0000313" key="7">
    <source>
        <dbReference type="Proteomes" id="UP000199657"/>
    </source>
</evidence>
<dbReference type="PANTHER" id="PTHR42852">
    <property type="entry name" value="THIOL:DISULFIDE INTERCHANGE PROTEIN DSBE"/>
    <property type="match status" value="1"/>
</dbReference>
<dbReference type="Pfam" id="PF08534">
    <property type="entry name" value="Redoxin"/>
    <property type="match status" value="1"/>
</dbReference>
<keyword evidence="7" id="KW-1185">Reference proteome</keyword>
<dbReference type="PANTHER" id="PTHR42852:SF13">
    <property type="entry name" value="PROTEIN DIPZ"/>
    <property type="match status" value="1"/>
</dbReference>
<dbReference type="InterPro" id="IPR050553">
    <property type="entry name" value="Thioredoxin_ResA/DsbE_sf"/>
</dbReference>
<dbReference type="InterPro" id="IPR017937">
    <property type="entry name" value="Thioredoxin_CS"/>
</dbReference>
<organism evidence="6 7">
    <name type="scientific">Aquisalimonas asiatica</name>
    <dbReference type="NCBI Taxonomy" id="406100"/>
    <lineage>
        <taxon>Bacteria</taxon>
        <taxon>Pseudomonadati</taxon>
        <taxon>Pseudomonadota</taxon>
        <taxon>Gammaproteobacteria</taxon>
        <taxon>Chromatiales</taxon>
        <taxon>Ectothiorhodospiraceae</taxon>
        <taxon>Aquisalimonas</taxon>
    </lineage>
</organism>
<feature type="domain" description="Thioredoxin" evidence="5">
    <location>
        <begin position="132"/>
        <end position="269"/>
    </location>
</feature>
<comment type="subcellular location">
    <subcellularLocation>
        <location evidence="1">Cell envelope</location>
    </subcellularLocation>
</comment>
<dbReference type="Proteomes" id="UP000199657">
    <property type="component" value="Unassembled WGS sequence"/>
</dbReference>
<evidence type="ECO:0000256" key="3">
    <source>
        <dbReference type="ARBA" id="ARBA00023284"/>
    </source>
</evidence>
<feature type="transmembrane region" description="Helical" evidence="4">
    <location>
        <begin position="108"/>
        <end position="127"/>
    </location>
</feature>
<dbReference type="PROSITE" id="PS51352">
    <property type="entry name" value="THIOREDOXIN_2"/>
    <property type="match status" value="1"/>
</dbReference>
<feature type="transmembrane region" description="Helical" evidence="4">
    <location>
        <begin position="12"/>
        <end position="32"/>
    </location>
</feature>
<sequence>MESITLGPLVISLPRLFLILSVVAAFVVASWWERRRDVALTAPLTAAVVAGFIGGRAVYVVQHWSYYRDAPLEMLYLWQEGYSAAAGIAVALMAAVLLGLWRRAPQRHLLAPLLTGVVLWFGLNIGAAQFSDTPEHRIPDIVVYDLDDQPLPLDSFAGKPVVVNLWATWCPPCRREMPVLEAAQSERDDIHFVFANQGESPDDVTAYLSDEGLGLENVVLDQASRLADHFGAHGMPVTLFFNSDGRLVDAHMGEVSGARLHQYLQDIDG</sequence>
<dbReference type="EMBL" id="FOEG01000003">
    <property type="protein sequence ID" value="SEO80151.1"/>
    <property type="molecule type" value="Genomic_DNA"/>
</dbReference>
<evidence type="ECO:0000259" key="5">
    <source>
        <dbReference type="PROSITE" id="PS51352"/>
    </source>
</evidence>
<evidence type="ECO:0000256" key="1">
    <source>
        <dbReference type="ARBA" id="ARBA00004196"/>
    </source>
</evidence>
<keyword evidence="4" id="KW-0812">Transmembrane</keyword>
<keyword evidence="4" id="KW-0472">Membrane</keyword>
<keyword evidence="2" id="KW-0201">Cytochrome c-type biogenesis</keyword>
<dbReference type="Pfam" id="PF01790">
    <property type="entry name" value="LGT"/>
    <property type="match status" value="1"/>
</dbReference>
<dbReference type="GO" id="GO:0030313">
    <property type="term" value="C:cell envelope"/>
    <property type="evidence" value="ECO:0007669"/>
    <property type="project" value="UniProtKB-SubCell"/>
</dbReference>
<feature type="transmembrane region" description="Helical" evidence="4">
    <location>
        <begin position="81"/>
        <end position="101"/>
    </location>
</feature>
<name>A0A1H8SNE5_9GAMM</name>
<proteinExistence type="predicted"/>
<accession>A0A1H8SNE5</accession>
<evidence type="ECO:0000256" key="2">
    <source>
        <dbReference type="ARBA" id="ARBA00022748"/>
    </source>
</evidence>
<gene>
    <name evidence="6" type="ORF">SAMN04488052_10390</name>
</gene>
<dbReference type="AlphaFoldDB" id="A0A1H8SNE5"/>
<dbReference type="InterPro" id="IPR036249">
    <property type="entry name" value="Thioredoxin-like_sf"/>
</dbReference>
<dbReference type="CDD" id="cd02966">
    <property type="entry name" value="TlpA_like_family"/>
    <property type="match status" value="1"/>
</dbReference>
<keyword evidence="4" id="KW-1133">Transmembrane helix</keyword>
<dbReference type="InterPro" id="IPR013740">
    <property type="entry name" value="Redoxin"/>
</dbReference>
<evidence type="ECO:0000256" key="4">
    <source>
        <dbReference type="SAM" id="Phobius"/>
    </source>
</evidence>
<dbReference type="OrthoDB" id="9788279at2"/>
<evidence type="ECO:0000313" key="6">
    <source>
        <dbReference type="EMBL" id="SEO80151.1"/>
    </source>
</evidence>
<dbReference type="GO" id="GO:0008961">
    <property type="term" value="F:phosphatidylglycerol-prolipoprotein diacylglyceryl transferase activity"/>
    <property type="evidence" value="ECO:0007669"/>
    <property type="project" value="InterPro"/>
</dbReference>
<dbReference type="GO" id="GO:0005886">
    <property type="term" value="C:plasma membrane"/>
    <property type="evidence" value="ECO:0007669"/>
    <property type="project" value="InterPro"/>
</dbReference>
<protein>
    <submittedName>
        <fullName evidence="6">Thiol-disulfide isomerase or thioredoxin</fullName>
    </submittedName>
</protein>
<dbReference type="STRING" id="406100.SAMN04488052_10390"/>
<dbReference type="GO" id="GO:0015036">
    <property type="term" value="F:disulfide oxidoreductase activity"/>
    <property type="evidence" value="ECO:0007669"/>
    <property type="project" value="UniProtKB-ARBA"/>
</dbReference>
<dbReference type="GO" id="GO:0016853">
    <property type="term" value="F:isomerase activity"/>
    <property type="evidence" value="ECO:0007669"/>
    <property type="project" value="UniProtKB-KW"/>
</dbReference>
<keyword evidence="6" id="KW-0413">Isomerase</keyword>
<dbReference type="GO" id="GO:0017004">
    <property type="term" value="P:cytochrome complex assembly"/>
    <property type="evidence" value="ECO:0007669"/>
    <property type="project" value="UniProtKB-KW"/>
</dbReference>
<dbReference type="GO" id="GO:0042158">
    <property type="term" value="P:lipoprotein biosynthetic process"/>
    <property type="evidence" value="ECO:0007669"/>
    <property type="project" value="InterPro"/>
</dbReference>
<dbReference type="PROSITE" id="PS00194">
    <property type="entry name" value="THIOREDOXIN_1"/>
    <property type="match status" value="1"/>
</dbReference>
<feature type="transmembrane region" description="Helical" evidence="4">
    <location>
        <begin position="39"/>
        <end position="61"/>
    </location>
</feature>
<reference evidence="6 7" key="1">
    <citation type="submission" date="2016-10" db="EMBL/GenBank/DDBJ databases">
        <authorList>
            <person name="de Groot N.N."/>
        </authorList>
    </citation>
    <scope>NUCLEOTIDE SEQUENCE [LARGE SCALE GENOMIC DNA]</scope>
    <source>
        <strain evidence="6 7">CGMCC 1.6291</strain>
    </source>
</reference>
<dbReference type="InterPro" id="IPR001640">
    <property type="entry name" value="Lgt"/>
</dbReference>
<dbReference type="Gene3D" id="3.40.30.10">
    <property type="entry name" value="Glutaredoxin"/>
    <property type="match status" value="1"/>
</dbReference>
<dbReference type="InterPro" id="IPR013766">
    <property type="entry name" value="Thioredoxin_domain"/>
</dbReference>
<keyword evidence="3" id="KW-0676">Redox-active center</keyword>
<dbReference type="SUPFAM" id="SSF52833">
    <property type="entry name" value="Thioredoxin-like"/>
    <property type="match status" value="1"/>
</dbReference>
<dbReference type="RefSeq" id="WP_091642195.1">
    <property type="nucleotide sequence ID" value="NZ_FOEG01000003.1"/>
</dbReference>